<dbReference type="AlphaFoldDB" id="A0A838ABZ1"/>
<evidence type="ECO:0000313" key="3">
    <source>
        <dbReference type="Proteomes" id="UP000582974"/>
    </source>
</evidence>
<keyword evidence="1" id="KW-0472">Membrane</keyword>
<dbReference type="Proteomes" id="UP000582974">
    <property type="component" value="Unassembled WGS sequence"/>
</dbReference>
<dbReference type="RefSeq" id="WP_180893494.1">
    <property type="nucleotide sequence ID" value="NZ_JACCKD010000004.1"/>
</dbReference>
<comment type="caution">
    <text evidence="2">The sequence shown here is derived from an EMBL/GenBank/DDBJ whole genome shotgun (WGS) entry which is preliminary data.</text>
</comment>
<gene>
    <name evidence="2" type="ORF">H0B56_14190</name>
</gene>
<keyword evidence="1" id="KW-0812">Transmembrane</keyword>
<keyword evidence="1" id="KW-1133">Transmembrane helix</keyword>
<protein>
    <submittedName>
        <fullName evidence="2">CbtB-domain containing protein</fullName>
    </submittedName>
</protein>
<dbReference type="InterPro" id="IPR012667">
    <property type="entry name" value="CbtB_put"/>
</dbReference>
<evidence type="ECO:0000313" key="2">
    <source>
        <dbReference type="EMBL" id="MBA0126698.1"/>
    </source>
</evidence>
<accession>A0A838ABZ1</accession>
<evidence type="ECO:0000256" key="1">
    <source>
        <dbReference type="SAM" id="Phobius"/>
    </source>
</evidence>
<dbReference type="Pfam" id="PF09489">
    <property type="entry name" value="CbtB"/>
    <property type="match status" value="1"/>
</dbReference>
<reference evidence="2 3" key="1">
    <citation type="submission" date="2020-07" db="EMBL/GenBank/DDBJ databases">
        <title>Genome of Haloechinothrix sp.</title>
        <authorList>
            <person name="Tang S.-K."/>
            <person name="Yang L."/>
            <person name="Zhu W.-Y."/>
        </authorList>
    </citation>
    <scope>NUCLEOTIDE SEQUENCE [LARGE SCALE GENOMIC DNA]</scope>
    <source>
        <strain evidence="2 3">YIM 98757</strain>
    </source>
</reference>
<sequence>MTQAVAIPAPQPVSIPIREILPYAILVSVLALAALYFVSTDNNAMTLMAEGYVHEFLHDGRHLMAFPCH</sequence>
<organism evidence="2 3">
    <name type="scientific">Haloechinothrix aidingensis</name>
    <dbReference type="NCBI Taxonomy" id="2752311"/>
    <lineage>
        <taxon>Bacteria</taxon>
        <taxon>Bacillati</taxon>
        <taxon>Actinomycetota</taxon>
        <taxon>Actinomycetes</taxon>
        <taxon>Pseudonocardiales</taxon>
        <taxon>Pseudonocardiaceae</taxon>
        <taxon>Haloechinothrix</taxon>
    </lineage>
</organism>
<keyword evidence="3" id="KW-1185">Reference proteome</keyword>
<dbReference type="EMBL" id="JACCKD010000004">
    <property type="protein sequence ID" value="MBA0126698.1"/>
    <property type="molecule type" value="Genomic_DNA"/>
</dbReference>
<name>A0A838ABZ1_9PSEU</name>
<feature type="transmembrane region" description="Helical" evidence="1">
    <location>
        <begin position="20"/>
        <end position="38"/>
    </location>
</feature>
<proteinExistence type="predicted"/>